<proteinExistence type="predicted"/>
<comment type="caution">
    <text evidence="2">The sequence shown here is derived from an EMBL/GenBank/DDBJ whole genome shotgun (WGS) entry which is preliminary data.</text>
</comment>
<organism evidence="2 3">
    <name type="scientific">Candidatus Zymogenus saltonus</name>
    <dbReference type="NCBI Taxonomy" id="2844893"/>
    <lineage>
        <taxon>Bacteria</taxon>
        <taxon>Deltaproteobacteria</taxon>
        <taxon>Candidatus Zymogenia</taxon>
        <taxon>Candidatus Zymogeniales</taxon>
        <taxon>Candidatus Zymogenaceae</taxon>
        <taxon>Candidatus Zymogenus</taxon>
    </lineage>
</organism>
<dbReference type="PANTHER" id="PTHR43433:SF1">
    <property type="entry name" value="BLL5160 PROTEIN"/>
    <property type="match status" value="1"/>
</dbReference>
<dbReference type="PANTHER" id="PTHR43433">
    <property type="entry name" value="HYDROLASE, ALPHA/BETA FOLD FAMILY PROTEIN"/>
    <property type="match status" value="1"/>
</dbReference>
<dbReference type="AlphaFoldDB" id="A0A9D8KG00"/>
<protein>
    <submittedName>
        <fullName evidence="2">Alpha/beta hydrolase</fullName>
    </submittedName>
</protein>
<dbReference type="InterPro" id="IPR050471">
    <property type="entry name" value="AB_hydrolase"/>
</dbReference>
<name>A0A9D8KG00_9DELT</name>
<accession>A0A9D8KG00</accession>
<dbReference type="SUPFAM" id="SSF53474">
    <property type="entry name" value="alpha/beta-Hydrolases"/>
    <property type="match status" value="1"/>
</dbReference>
<dbReference type="GO" id="GO:0016787">
    <property type="term" value="F:hydrolase activity"/>
    <property type="evidence" value="ECO:0007669"/>
    <property type="project" value="UniProtKB-KW"/>
</dbReference>
<dbReference type="InterPro" id="IPR000073">
    <property type="entry name" value="AB_hydrolase_1"/>
</dbReference>
<dbReference type="Gene3D" id="3.40.50.1820">
    <property type="entry name" value="alpha/beta hydrolase"/>
    <property type="match status" value="1"/>
</dbReference>
<evidence type="ECO:0000259" key="1">
    <source>
        <dbReference type="Pfam" id="PF00561"/>
    </source>
</evidence>
<evidence type="ECO:0000313" key="3">
    <source>
        <dbReference type="Proteomes" id="UP000809273"/>
    </source>
</evidence>
<dbReference type="EMBL" id="JAFGIX010000049">
    <property type="protein sequence ID" value="MBN1573478.1"/>
    <property type="molecule type" value="Genomic_DNA"/>
</dbReference>
<reference evidence="2" key="1">
    <citation type="journal article" date="2021" name="Environ. Microbiol.">
        <title>Genomic characterization of three novel Desulfobacterota classes expand the metabolic and phylogenetic diversity of the phylum.</title>
        <authorList>
            <person name="Murphy C.L."/>
            <person name="Biggerstaff J."/>
            <person name="Eichhorn A."/>
            <person name="Ewing E."/>
            <person name="Shahan R."/>
            <person name="Soriano D."/>
            <person name="Stewart S."/>
            <person name="VanMol K."/>
            <person name="Walker R."/>
            <person name="Walters P."/>
            <person name="Elshahed M.S."/>
            <person name="Youssef N.H."/>
        </authorList>
    </citation>
    <scope>NUCLEOTIDE SEQUENCE</scope>
    <source>
        <strain evidence="2">Zod_Metabat.24</strain>
    </source>
</reference>
<dbReference type="PRINTS" id="PR00111">
    <property type="entry name" value="ABHYDROLASE"/>
</dbReference>
<dbReference type="InterPro" id="IPR029058">
    <property type="entry name" value="AB_hydrolase_fold"/>
</dbReference>
<dbReference type="Pfam" id="PF00561">
    <property type="entry name" value="Abhydrolase_1"/>
    <property type="match status" value="1"/>
</dbReference>
<evidence type="ECO:0000313" key="2">
    <source>
        <dbReference type="EMBL" id="MBN1573478.1"/>
    </source>
</evidence>
<dbReference type="Proteomes" id="UP000809273">
    <property type="component" value="Unassembled WGS sequence"/>
</dbReference>
<gene>
    <name evidence="2" type="ORF">JW984_09820</name>
</gene>
<sequence length="271" mass="30078">MPKVDRSGVKIDYEVVGTGKKEIVLINGMGRDRNSWIMQRHALSERFTLILYDHRGCGKSDSPKDGYDMPNLVEDLKSVIEAAGFKRPVLMGVSMGGIVAQSFAVTYPDSIGGLVLISTSAGKPGLGNLTKRFEQYVKDMPDCDPEERVKRGLTLIFSLEFVEKNREAIDALIPGFMESSASPEVYNELLPRLKDYSIYDKLNSIKVPVLVLAGDADAIVDPENTRELARVIPGAREIIYPGAGHGLVIERYEDLNRDVIDFISKLDEKKQ</sequence>
<keyword evidence="2" id="KW-0378">Hydrolase</keyword>
<feature type="domain" description="AB hydrolase-1" evidence="1">
    <location>
        <begin position="23"/>
        <end position="251"/>
    </location>
</feature>
<reference evidence="2" key="2">
    <citation type="submission" date="2021-01" db="EMBL/GenBank/DDBJ databases">
        <authorList>
            <person name="Hahn C.R."/>
            <person name="Youssef N.H."/>
            <person name="Elshahed M."/>
        </authorList>
    </citation>
    <scope>NUCLEOTIDE SEQUENCE</scope>
    <source>
        <strain evidence="2">Zod_Metabat.24</strain>
    </source>
</reference>